<reference evidence="1 2" key="1">
    <citation type="submission" date="2018-07" db="EMBL/GenBank/DDBJ databases">
        <title>Bacillus sp. YLB-04 draft genome sequence.</title>
        <authorList>
            <person name="Yu L."/>
            <person name="Tang X."/>
        </authorList>
    </citation>
    <scope>NUCLEOTIDE SEQUENCE [LARGE SCALE GENOMIC DNA]</scope>
    <source>
        <strain evidence="1 2">YLB-04</strain>
    </source>
</reference>
<organism evidence="1 2">
    <name type="scientific">Neobacillus piezotolerans</name>
    <dbReference type="NCBI Taxonomy" id="2259171"/>
    <lineage>
        <taxon>Bacteria</taxon>
        <taxon>Bacillati</taxon>
        <taxon>Bacillota</taxon>
        <taxon>Bacilli</taxon>
        <taxon>Bacillales</taxon>
        <taxon>Bacillaceae</taxon>
        <taxon>Neobacillus</taxon>
    </lineage>
</organism>
<evidence type="ECO:0000313" key="2">
    <source>
        <dbReference type="Proteomes" id="UP000257144"/>
    </source>
</evidence>
<keyword evidence="2" id="KW-1185">Reference proteome</keyword>
<dbReference type="EMBL" id="QNQT01000009">
    <property type="protein sequence ID" value="RDU35473.1"/>
    <property type="molecule type" value="Genomic_DNA"/>
</dbReference>
<proteinExistence type="predicted"/>
<name>A0A3D8GM20_9BACI</name>
<protein>
    <submittedName>
        <fullName evidence="1">Uncharacterized protein</fullName>
    </submittedName>
</protein>
<gene>
    <name evidence="1" type="ORF">DRW41_17180</name>
</gene>
<dbReference type="Proteomes" id="UP000257144">
    <property type="component" value="Unassembled WGS sequence"/>
</dbReference>
<accession>A0A3D8GM20</accession>
<sequence>MRNSKKLKKKFPFHQSTDEEIEQYLKTAKLMINQYVRERDFDIHIVAMGITLVQLEEEAEIRKVKH</sequence>
<dbReference type="AlphaFoldDB" id="A0A3D8GM20"/>
<dbReference type="RefSeq" id="WP_115453257.1">
    <property type="nucleotide sequence ID" value="NZ_QNQT01000009.1"/>
</dbReference>
<evidence type="ECO:0000313" key="1">
    <source>
        <dbReference type="EMBL" id="RDU35473.1"/>
    </source>
</evidence>
<comment type="caution">
    <text evidence="1">The sequence shown here is derived from an EMBL/GenBank/DDBJ whole genome shotgun (WGS) entry which is preliminary data.</text>
</comment>